<protein>
    <submittedName>
        <fullName evidence="2">Plasmid stabilization system protein</fullName>
    </submittedName>
    <submittedName>
        <fullName evidence="3">Type II toxin-antitoxin system RelE/ParE family toxin</fullName>
    </submittedName>
</protein>
<dbReference type="SUPFAM" id="SSF143011">
    <property type="entry name" value="RelE-like"/>
    <property type="match status" value="1"/>
</dbReference>
<evidence type="ECO:0000256" key="1">
    <source>
        <dbReference type="ARBA" id="ARBA00022649"/>
    </source>
</evidence>
<dbReference type="Proteomes" id="UP001163550">
    <property type="component" value="Chromosome"/>
</dbReference>
<dbReference type="RefSeq" id="WP_070372272.1">
    <property type="nucleotide sequence ID" value="NZ_CABIIK010000015.1"/>
</dbReference>
<dbReference type="Pfam" id="PF05016">
    <property type="entry name" value="ParE_toxin"/>
    <property type="match status" value="1"/>
</dbReference>
<dbReference type="OrthoDB" id="3268478at2"/>
<keyword evidence="1" id="KW-1277">Toxin-antitoxin system</keyword>
<organism evidence="2 4">
    <name type="scientific">Acetobacterium wieringae</name>
    <dbReference type="NCBI Taxonomy" id="52694"/>
    <lineage>
        <taxon>Bacteria</taxon>
        <taxon>Bacillati</taxon>
        <taxon>Bacillota</taxon>
        <taxon>Clostridia</taxon>
        <taxon>Eubacteriales</taxon>
        <taxon>Eubacteriaceae</taxon>
        <taxon>Acetobacterium</taxon>
    </lineage>
</organism>
<dbReference type="InterPro" id="IPR007712">
    <property type="entry name" value="RelE/ParE_toxin"/>
</dbReference>
<dbReference type="Proteomes" id="UP000176244">
    <property type="component" value="Unassembled WGS sequence"/>
</dbReference>
<evidence type="ECO:0000313" key="2">
    <source>
        <dbReference type="EMBL" id="OFV69562.1"/>
    </source>
</evidence>
<dbReference type="EMBL" id="LKEU01000039">
    <property type="protein sequence ID" value="OFV69562.1"/>
    <property type="molecule type" value="Genomic_DNA"/>
</dbReference>
<dbReference type="Gene3D" id="3.30.2310.20">
    <property type="entry name" value="RelE-like"/>
    <property type="match status" value="1"/>
</dbReference>
<gene>
    <name evidence="2" type="ORF">ACWI_30170</name>
    <name evidence="3" type="ORF">LNN31_09700</name>
</gene>
<reference evidence="3" key="2">
    <citation type="submission" date="2021-11" db="EMBL/GenBank/DDBJ databases">
        <title>Isoprene-degrading acetogen.</title>
        <authorList>
            <person name="Yang Y."/>
            <person name="Jin H."/>
            <person name="Yan J."/>
        </authorList>
    </citation>
    <scope>NUCLEOTIDE SEQUENCE</scope>
    <source>
        <strain evidence="3">Berkeley</strain>
    </source>
</reference>
<dbReference type="AlphaFoldDB" id="A0A1F2PFC4"/>
<name>A0A1F2PFC4_9FIRM</name>
<accession>A0A1F2PFC4</accession>
<evidence type="ECO:0000313" key="4">
    <source>
        <dbReference type="Proteomes" id="UP000176244"/>
    </source>
</evidence>
<proteinExistence type="predicted"/>
<reference evidence="2 4" key="1">
    <citation type="submission" date="2015-09" db="EMBL/GenBank/DDBJ databases">
        <title>Genome sequence of Acetobacterium wieringae DSM 1911.</title>
        <authorList>
            <person name="Poehlein A."/>
            <person name="Bengelsdorf F.R."/>
            <person name="Schiel-Bengelsdorf B."/>
            <person name="Duerre P."/>
            <person name="Daniel R."/>
        </authorList>
    </citation>
    <scope>NUCLEOTIDE SEQUENCE [LARGE SCALE GENOMIC DNA]</scope>
    <source>
        <strain evidence="2 4">DSM 1911</strain>
    </source>
</reference>
<dbReference type="InterPro" id="IPR035093">
    <property type="entry name" value="RelE/ParE_toxin_dom_sf"/>
</dbReference>
<evidence type="ECO:0000313" key="3">
    <source>
        <dbReference type="EMBL" id="UYO61064.1"/>
    </source>
</evidence>
<keyword evidence="5" id="KW-1185">Reference proteome</keyword>
<evidence type="ECO:0000313" key="5">
    <source>
        <dbReference type="Proteomes" id="UP001163550"/>
    </source>
</evidence>
<sequence>MATYSIEISEPAENDLRDIVLYISSQLSSPMTAINMMDTIEEALLGLTEMPQKCPAVRDDRLASMGYRKLLVKNYVAFFTIDEQSKVINVERILYARRDWLRIL</sequence>
<dbReference type="EMBL" id="CP087994">
    <property type="protein sequence ID" value="UYO61064.1"/>
    <property type="molecule type" value="Genomic_DNA"/>
</dbReference>
<dbReference type="STRING" id="52694.ACWI_30170"/>